<dbReference type="EMBL" id="ADAS02000191">
    <property type="protein sequence ID" value="OAV88279.1"/>
    <property type="molecule type" value="Genomic_DNA"/>
</dbReference>
<feature type="region of interest" description="Disordered" evidence="1">
    <location>
        <begin position="1"/>
        <end position="125"/>
    </location>
</feature>
<protein>
    <submittedName>
        <fullName evidence="2 3">Uncharacterized protein</fullName>
    </submittedName>
</protein>
<reference evidence="2" key="2">
    <citation type="submission" date="2016-05" db="EMBL/GenBank/DDBJ databases">
        <title>Comparative analysis highlights variable genome content of wheat rusts and divergence of the mating loci.</title>
        <authorList>
            <person name="Cuomo C.A."/>
            <person name="Bakkeren G."/>
            <person name="Szabo L."/>
            <person name="Khalil H."/>
            <person name="Joly D."/>
            <person name="Goldberg J."/>
            <person name="Young S."/>
            <person name="Zeng Q."/>
            <person name="Fellers J."/>
        </authorList>
    </citation>
    <scope>NUCLEOTIDE SEQUENCE [LARGE SCALE GENOMIC DNA]</scope>
    <source>
        <strain evidence="2">1-1 BBBD Race 1</strain>
    </source>
</reference>
<feature type="region of interest" description="Disordered" evidence="1">
    <location>
        <begin position="185"/>
        <end position="224"/>
    </location>
</feature>
<dbReference type="OrthoDB" id="2511178at2759"/>
<dbReference type="EnsemblFungi" id="PTTG_07984-t43_1">
    <property type="protein sequence ID" value="PTTG_07984-t43_1-p1"/>
    <property type="gene ID" value="PTTG_07984"/>
</dbReference>
<evidence type="ECO:0000313" key="3">
    <source>
        <dbReference type="EnsemblFungi" id="PTTG_07984-t43_1-p1"/>
    </source>
</evidence>
<evidence type="ECO:0000313" key="2">
    <source>
        <dbReference type="EMBL" id="OAV88279.1"/>
    </source>
</evidence>
<reference evidence="3 4" key="3">
    <citation type="journal article" date="2017" name="G3 (Bethesda)">
        <title>Comparative analysis highlights variable genome content of wheat rusts and divergence of the mating loci.</title>
        <authorList>
            <person name="Cuomo C.A."/>
            <person name="Bakkeren G."/>
            <person name="Khalil H.B."/>
            <person name="Panwar V."/>
            <person name="Joly D."/>
            <person name="Linning R."/>
            <person name="Sakthikumar S."/>
            <person name="Song X."/>
            <person name="Adiconis X."/>
            <person name="Fan L."/>
            <person name="Goldberg J.M."/>
            <person name="Levin J.Z."/>
            <person name="Young S."/>
            <person name="Zeng Q."/>
            <person name="Anikster Y."/>
            <person name="Bruce M."/>
            <person name="Wang M."/>
            <person name="Yin C."/>
            <person name="McCallum B."/>
            <person name="Szabo L.J."/>
            <person name="Hulbert S."/>
            <person name="Chen X."/>
            <person name="Fellers J.P."/>
        </authorList>
    </citation>
    <scope>NUCLEOTIDE SEQUENCE</scope>
    <source>
        <strain evidence="3">isolate 1-1 / race 1 (BBBD)</strain>
        <strain evidence="4">Isolate 1-1 / race 1 (BBBD)</strain>
    </source>
</reference>
<feature type="region of interest" description="Disordered" evidence="1">
    <location>
        <begin position="236"/>
        <end position="316"/>
    </location>
</feature>
<reference evidence="2" key="1">
    <citation type="submission" date="2009-11" db="EMBL/GenBank/DDBJ databases">
        <authorList>
            <consortium name="The Broad Institute Genome Sequencing Platform"/>
            <person name="Ward D."/>
            <person name="Feldgarden M."/>
            <person name="Earl A."/>
            <person name="Young S.K."/>
            <person name="Zeng Q."/>
            <person name="Koehrsen M."/>
            <person name="Alvarado L."/>
            <person name="Berlin A."/>
            <person name="Bochicchio J."/>
            <person name="Borenstein D."/>
            <person name="Chapman S.B."/>
            <person name="Chen Z."/>
            <person name="Engels R."/>
            <person name="Freedman E."/>
            <person name="Gellesch M."/>
            <person name="Goldberg J."/>
            <person name="Griggs A."/>
            <person name="Gujja S."/>
            <person name="Heilman E."/>
            <person name="Heiman D."/>
            <person name="Hepburn T."/>
            <person name="Howarth C."/>
            <person name="Jen D."/>
            <person name="Larson L."/>
            <person name="Lewis B."/>
            <person name="Mehta T."/>
            <person name="Park D."/>
            <person name="Pearson M."/>
            <person name="Roberts A."/>
            <person name="Saif S."/>
            <person name="Shea T."/>
            <person name="Shenoy N."/>
            <person name="Sisk P."/>
            <person name="Stolte C."/>
            <person name="Sykes S."/>
            <person name="Thomson T."/>
            <person name="Walk T."/>
            <person name="White J."/>
            <person name="Yandava C."/>
            <person name="Izard J."/>
            <person name="Baranova O.V."/>
            <person name="Blanton J.M."/>
            <person name="Tanner A.C."/>
            <person name="Dewhirst F.E."/>
            <person name="Haas B."/>
            <person name="Nusbaum C."/>
            <person name="Birren B."/>
        </authorList>
    </citation>
    <scope>NUCLEOTIDE SEQUENCE [LARGE SCALE GENOMIC DNA]</scope>
    <source>
        <strain evidence="2">1-1 BBBD Race 1</strain>
    </source>
</reference>
<feature type="compositionally biased region" description="Low complexity" evidence="1">
    <location>
        <begin position="257"/>
        <end position="273"/>
    </location>
</feature>
<gene>
    <name evidence="2" type="ORF">PTTG_07984</name>
</gene>
<feature type="compositionally biased region" description="Polar residues" evidence="1">
    <location>
        <begin position="244"/>
        <end position="256"/>
    </location>
</feature>
<keyword evidence="4" id="KW-1185">Reference proteome</keyword>
<dbReference type="VEuPathDB" id="FungiDB:PTTG_07984"/>
<sequence length="316" mass="33537">MEGTSLPSSSSNTNLVPQPRSGFEEHESALLPLGEDFLTLPEGEMLPPDTGIPPALYNPRETSIALAFSRSTPVPQPVEREQMSSVRTHPSPQPTNPEGMQPEAPQDLALLPSAPNPPPQDISGPMEVIPEEQEIVSLINMLNKQFNMYVRAQEAQNTQAMRRLLAQATLTQEMMEDIVGNADSIHLTPRTSAPDGAEDGHAGSYKPSSSPTPRPPAPNGNSYARASSFATLSARTRLPGSYPPLQSTGADSSSLRPNSSNAATAIPSATAASRETPSSFYTARWDPSTATPSLPAPQRALPSSSTPLSPVGRSAR</sequence>
<name>A0A180G718_PUCT1</name>
<evidence type="ECO:0000256" key="1">
    <source>
        <dbReference type="SAM" id="MobiDB-lite"/>
    </source>
</evidence>
<evidence type="ECO:0000313" key="4">
    <source>
        <dbReference type="Proteomes" id="UP000005240"/>
    </source>
</evidence>
<dbReference type="Proteomes" id="UP000005240">
    <property type="component" value="Unassembled WGS sequence"/>
</dbReference>
<feature type="compositionally biased region" description="Low complexity" evidence="1">
    <location>
        <begin position="1"/>
        <end position="17"/>
    </location>
</feature>
<organism evidence="2">
    <name type="scientific">Puccinia triticina (isolate 1-1 / race 1 (BBBD))</name>
    <name type="common">Brown leaf rust fungus</name>
    <dbReference type="NCBI Taxonomy" id="630390"/>
    <lineage>
        <taxon>Eukaryota</taxon>
        <taxon>Fungi</taxon>
        <taxon>Dikarya</taxon>
        <taxon>Basidiomycota</taxon>
        <taxon>Pucciniomycotina</taxon>
        <taxon>Pucciniomycetes</taxon>
        <taxon>Pucciniales</taxon>
        <taxon>Pucciniaceae</taxon>
        <taxon>Puccinia</taxon>
    </lineage>
</organism>
<reference evidence="3" key="4">
    <citation type="submission" date="2025-05" db="UniProtKB">
        <authorList>
            <consortium name="EnsemblFungi"/>
        </authorList>
    </citation>
    <scope>IDENTIFICATION</scope>
    <source>
        <strain evidence="3">isolate 1-1 / race 1 (BBBD)</strain>
    </source>
</reference>
<proteinExistence type="predicted"/>
<accession>A0A180G718</accession>
<dbReference type="AlphaFoldDB" id="A0A180G718"/>